<reference evidence="3 4" key="1">
    <citation type="journal article" date="2014" name="Nature">
        <title>The genome of the recently domesticated crop plant sugar beet (Beta vulgaris).</title>
        <authorList>
            <person name="Dohm J.C."/>
            <person name="Minoche A.E."/>
            <person name="Holtgrawe D."/>
            <person name="Capella-Gutierrez S."/>
            <person name="Zakrzewski F."/>
            <person name="Tafer H."/>
            <person name="Rupp O."/>
            <person name="Sorensen T.R."/>
            <person name="Stracke R."/>
            <person name="Reinhardt R."/>
            <person name="Goesmann A."/>
            <person name="Kraft T."/>
            <person name="Schulz B."/>
            <person name="Stadler P.F."/>
            <person name="Schmidt T."/>
            <person name="Gabaldon T."/>
            <person name="Lehrach H."/>
            <person name="Weisshaar B."/>
            <person name="Himmelbauer H."/>
        </authorList>
    </citation>
    <scope>NUCLEOTIDE SEQUENCE [LARGE SCALE GENOMIC DNA]</scope>
    <source>
        <tissue evidence="3">Taproot</tissue>
    </source>
</reference>
<sequence length="167" mass="18464">MPLQALVVEEKNEYELWHLRYGHLNVKGMVVGLQKIKELDFSEGCVYGKQCRASFPVGKSWRALVAYRLYNPISVKVVISRNVVFNEEASWEQTGTRSTIDHVPADIDGEMVEVSPPATPHMTSPSSTSPSTPATSSTSPASSNNSETPPKKFRNLQEIYASCSFAL</sequence>
<dbReference type="Gramene" id="KMS98587">
    <property type="protein sequence ID" value="KMS98587"/>
    <property type="gene ID" value="BVRB_3g070710"/>
</dbReference>
<evidence type="ECO:0000313" key="4">
    <source>
        <dbReference type="Proteomes" id="UP000035740"/>
    </source>
</evidence>
<evidence type="ECO:0000259" key="2">
    <source>
        <dbReference type="Pfam" id="PF25597"/>
    </source>
</evidence>
<organism evidence="3 4">
    <name type="scientific">Beta vulgaris subsp. vulgaris</name>
    <name type="common">Beet</name>
    <dbReference type="NCBI Taxonomy" id="3555"/>
    <lineage>
        <taxon>Eukaryota</taxon>
        <taxon>Viridiplantae</taxon>
        <taxon>Streptophyta</taxon>
        <taxon>Embryophyta</taxon>
        <taxon>Tracheophyta</taxon>
        <taxon>Spermatophyta</taxon>
        <taxon>Magnoliopsida</taxon>
        <taxon>eudicotyledons</taxon>
        <taxon>Gunneridae</taxon>
        <taxon>Pentapetalae</taxon>
        <taxon>Caryophyllales</taxon>
        <taxon>Chenopodiaceae</taxon>
        <taxon>Betoideae</taxon>
        <taxon>Beta</taxon>
    </lineage>
</organism>
<dbReference type="Pfam" id="PF25597">
    <property type="entry name" value="SH3_retrovirus"/>
    <property type="match status" value="1"/>
</dbReference>
<accession>A0A0J8BF22</accession>
<name>A0A0J8BF22_BETVV</name>
<feature type="domain" description="Retroviral polymerase SH3-like" evidence="2">
    <location>
        <begin position="66"/>
        <end position="94"/>
    </location>
</feature>
<feature type="compositionally biased region" description="Low complexity" evidence="1">
    <location>
        <begin position="120"/>
        <end position="148"/>
    </location>
</feature>
<dbReference type="EMBL" id="KQ090250">
    <property type="protein sequence ID" value="KMS98587.1"/>
    <property type="molecule type" value="Genomic_DNA"/>
</dbReference>
<dbReference type="OrthoDB" id="6776856at2759"/>
<dbReference type="InterPro" id="IPR057670">
    <property type="entry name" value="SH3_retrovirus"/>
</dbReference>
<dbReference type="Proteomes" id="UP000035740">
    <property type="component" value="Unassembled WGS sequence"/>
</dbReference>
<gene>
    <name evidence="3" type="ORF">BVRB_3g070710</name>
</gene>
<dbReference type="AlphaFoldDB" id="A0A0J8BF22"/>
<keyword evidence="4" id="KW-1185">Reference proteome</keyword>
<feature type="region of interest" description="Disordered" evidence="1">
    <location>
        <begin position="111"/>
        <end position="153"/>
    </location>
</feature>
<evidence type="ECO:0000313" key="3">
    <source>
        <dbReference type="EMBL" id="KMS98587.1"/>
    </source>
</evidence>
<evidence type="ECO:0000256" key="1">
    <source>
        <dbReference type="SAM" id="MobiDB-lite"/>
    </source>
</evidence>
<proteinExistence type="predicted"/>
<protein>
    <recommendedName>
        <fullName evidence="2">Retroviral polymerase SH3-like domain-containing protein</fullName>
    </recommendedName>
</protein>